<gene>
    <name evidence="1" type="ORF">CTI12_AA271890</name>
</gene>
<protein>
    <submittedName>
        <fullName evidence="1">Reticulon</fullName>
    </submittedName>
</protein>
<sequence length="95" mass="9819">MGMIRVGLVGGFRGSPPCLVLTDELLVSIATTVGGEINRALVFLQNVGSRGDIKQLAVICGSLLIAAIIEPGVTSGLEAEGDFSMLMGSKAVKRM</sequence>
<accession>A0A2U1NG85</accession>
<dbReference type="AlphaFoldDB" id="A0A2U1NG85"/>
<dbReference type="STRING" id="35608.A0A2U1NG85"/>
<dbReference type="OrthoDB" id="567788at2759"/>
<proteinExistence type="predicted"/>
<dbReference type="Proteomes" id="UP000245207">
    <property type="component" value="Unassembled WGS sequence"/>
</dbReference>
<comment type="caution">
    <text evidence="1">The sequence shown here is derived from an EMBL/GenBank/DDBJ whole genome shotgun (WGS) entry which is preliminary data.</text>
</comment>
<name>A0A2U1NG85_ARTAN</name>
<reference evidence="1 2" key="1">
    <citation type="journal article" date="2018" name="Mol. Plant">
        <title>The genome of Artemisia annua provides insight into the evolution of Asteraceae family and artemisinin biosynthesis.</title>
        <authorList>
            <person name="Shen Q."/>
            <person name="Zhang L."/>
            <person name="Liao Z."/>
            <person name="Wang S."/>
            <person name="Yan T."/>
            <person name="Shi P."/>
            <person name="Liu M."/>
            <person name="Fu X."/>
            <person name="Pan Q."/>
            <person name="Wang Y."/>
            <person name="Lv Z."/>
            <person name="Lu X."/>
            <person name="Zhang F."/>
            <person name="Jiang W."/>
            <person name="Ma Y."/>
            <person name="Chen M."/>
            <person name="Hao X."/>
            <person name="Li L."/>
            <person name="Tang Y."/>
            <person name="Lv G."/>
            <person name="Zhou Y."/>
            <person name="Sun X."/>
            <person name="Brodelius P.E."/>
            <person name="Rose J.K.C."/>
            <person name="Tang K."/>
        </authorList>
    </citation>
    <scope>NUCLEOTIDE SEQUENCE [LARGE SCALE GENOMIC DNA]</scope>
    <source>
        <strain evidence="2">cv. Huhao1</strain>
        <tissue evidence="1">Leaf</tissue>
    </source>
</reference>
<organism evidence="1 2">
    <name type="scientific">Artemisia annua</name>
    <name type="common">Sweet wormwood</name>
    <dbReference type="NCBI Taxonomy" id="35608"/>
    <lineage>
        <taxon>Eukaryota</taxon>
        <taxon>Viridiplantae</taxon>
        <taxon>Streptophyta</taxon>
        <taxon>Embryophyta</taxon>
        <taxon>Tracheophyta</taxon>
        <taxon>Spermatophyta</taxon>
        <taxon>Magnoliopsida</taxon>
        <taxon>eudicotyledons</taxon>
        <taxon>Gunneridae</taxon>
        <taxon>Pentapetalae</taxon>
        <taxon>asterids</taxon>
        <taxon>campanulids</taxon>
        <taxon>Asterales</taxon>
        <taxon>Asteraceae</taxon>
        <taxon>Asteroideae</taxon>
        <taxon>Anthemideae</taxon>
        <taxon>Artemisiinae</taxon>
        <taxon>Artemisia</taxon>
    </lineage>
</organism>
<dbReference type="EMBL" id="PKPP01002899">
    <property type="protein sequence ID" value="PWA72466.1"/>
    <property type="molecule type" value="Genomic_DNA"/>
</dbReference>
<evidence type="ECO:0000313" key="2">
    <source>
        <dbReference type="Proteomes" id="UP000245207"/>
    </source>
</evidence>
<evidence type="ECO:0000313" key="1">
    <source>
        <dbReference type="EMBL" id="PWA72466.1"/>
    </source>
</evidence>
<keyword evidence="2" id="KW-1185">Reference proteome</keyword>